<dbReference type="AlphaFoldDB" id="A0A8C8AAP4"/>
<accession>A0A8C8AAP4</accession>
<keyword evidence="3" id="KW-1185">Reference proteome</keyword>
<feature type="domain" description="Immunoglobulin" evidence="1">
    <location>
        <begin position="22"/>
        <end position="128"/>
    </location>
</feature>
<name>A0A8C8AAP4_9STRI</name>
<evidence type="ECO:0000313" key="3">
    <source>
        <dbReference type="Proteomes" id="UP000694552"/>
    </source>
</evidence>
<dbReference type="InterPro" id="IPR003599">
    <property type="entry name" value="Ig_sub"/>
</dbReference>
<organism evidence="2 3">
    <name type="scientific">Otus sunia</name>
    <name type="common">Oriental scops-owl</name>
    <dbReference type="NCBI Taxonomy" id="257818"/>
    <lineage>
        <taxon>Eukaryota</taxon>
        <taxon>Metazoa</taxon>
        <taxon>Chordata</taxon>
        <taxon>Craniata</taxon>
        <taxon>Vertebrata</taxon>
        <taxon>Euteleostomi</taxon>
        <taxon>Archelosauria</taxon>
        <taxon>Archosauria</taxon>
        <taxon>Dinosauria</taxon>
        <taxon>Saurischia</taxon>
        <taxon>Theropoda</taxon>
        <taxon>Coelurosauria</taxon>
        <taxon>Aves</taxon>
        <taxon>Neognathae</taxon>
        <taxon>Neoaves</taxon>
        <taxon>Telluraves</taxon>
        <taxon>Strigiformes</taxon>
        <taxon>Strigidae</taxon>
        <taxon>Otus</taxon>
    </lineage>
</organism>
<reference evidence="2" key="1">
    <citation type="submission" date="2025-08" db="UniProtKB">
        <authorList>
            <consortium name="Ensembl"/>
        </authorList>
    </citation>
    <scope>IDENTIFICATION</scope>
</reference>
<dbReference type="SMART" id="SM00409">
    <property type="entry name" value="IG"/>
    <property type="match status" value="1"/>
</dbReference>
<dbReference type="Ensembl" id="ENSOSUT00000003654.1">
    <property type="protein sequence ID" value="ENSOSUP00000003548.1"/>
    <property type="gene ID" value="ENSOSUG00000002526.1"/>
</dbReference>
<evidence type="ECO:0000259" key="1">
    <source>
        <dbReference type="SMART" id="SM00409"/>
    </source>
</evidence>
<dbReference type="InterPro" id="IPR013783">
    <property type="entry name" value="Ig-like_fold"/>
</dbReference>
<dbReference type="InterPro" id="IPR036179">
    <property type="entry name" value="Ig-like_dom_sf"/>
</dbReference>
<dbReference type="SUPFAM" id="SSF48726">
    <property type="entry name" value="Immunoglobulin"/>
    <property type="match status" value="1"/>
</dbReference>
<proteinExistence type="predicted"/>
<dbReference type="Proteomes" id="UP000694552">
    <property type="component" value="Unplaced"/>
</dbReference>
<sequence>MGPFHLLPAGSSSICPDPVTAPKELVATLGSCLYISCRYKLCQGAKTVHFRIFHWLHQPHYDKSKHDFGGKKILKPSNPTEATEGDCSLVLPHLRAEDAGVYGLRLVATSPQWLKDLRWMHEVTVNVT</sequence>
<reference evidence="2" key="2">
    <citation type="submission" date="2025-09" db="UniProtKB">
        <authorList>
            <consortium name="Ensembl"/>
        </authorList>
    </citation>
    <scope>IDENTIFICATION</scope>
</reference>
<protein>
    <recommendedName>
        <fullName evidence="1">Immunoglobulin domain-containing protein</fullName>
    </recommendedName>
</protein>
<evidence type="ECO:0000313" key="2">
    <source>
        <dbReference type="Ensembl" id="ENSOSUP00000003548.1"/>
    </source>
</evidence>
<dbReference type="Gene3D" id="2.60.40.10">
    <property type="entry name" value="Immunoglobulins"/>
    <property type="match status" value="1"/>
</dbReference>